<accession>A0A8S2GUP9</accession>
<dbReference type="EMBL" id="CAJNOK010000853">
    <property type="protein sequence ID" value="CAF0779450.1"/>
    <property type="molecule type" value="Genomic_DNA"/>
</dbReference>
<keyword evidence="1" id="KW-1133">Transmembrane helix</keyword>
<dbReference type="EMBL" id="CAJOBA010000853">
    <property type="protein sequence ID" value="CAF3560871.1"/>
    <property type="molecule type" value="Genomic_DNA"/>
</dbReference>
<organism evidence="3 4">
    <name type="scientific">Didymodactylos carnosus</name>
    <dbReference type="NCBI Taxonomy" id="1234261"/>
    <lineage>
        <taxon>Eukaryota</taxon>
        <taxon>Metazoa</taxon>
        <taxon>Spiralia</taxon>
        <taxon>Gnathifera</taxon>
        <taxon>Rotifera</taxon>
        <taxon>Eurotatoria</taxon>
        <taxon>Bdelloidea</taxon>
        <taxon>Philodinida</taxon>
        <taxon>Philodinidae</taxon>
        <taxon>Didymodactylos</taxon>
    </lineage>
</organism>
<dbReference type="AlphaFoldDB" id="A0A8S2GUP9"/>
<keyword evidence="1" id="KW-0812">Transmembrane</keyword>
<keyword evidence="1" id="KW-0472">Membrane</keyword>
<evidence type="ECO:0000313" key="3">
    <source>
        <dbReference type="EMBL" id="CAF3560871.1"/>
    </source>
</evidence>
<dbReference type="Proteomes" id="UP000677228">
    <property type="component" value="Unassembled WGS sequence"/>
</dbReference>
<evidence type="ECO:0000313" key="4">
    <source>
        <dbReference type="Proteomes" id="UP000682733"/>
    </source>
</evidence>
<sequence>MVLLIVHTTIIDSRETVMPLNSIVAAATSITASEFIHSMIRTPQGTLEADTSMALPKEQSTKWIIGLGIGLFLLILALISIDIIVLRRRRYYFFRASQITVDYRSPARPLSI</sequence>
<feature type="transmembrane region" description="Helical" evidence="1">
    <location>
        <begin position="63"/>
        <end position="86"/>
    </location>
</feature>
<reference evidence="3" key="1">
    <citation type="submission" date="2021-02" db="EMBL/GenBank/DDBJ databases">
        <authorList>
            <person name="Nowell W R."/>
        </authorList>
    </citation>
    <scope>NUCLEOTIDE SEQUENCE</scope>
</reference>
<comment type="caution">
    <text evidence="3">The sequence shown here is derived from an EMBL/GenBank/DDBJ whole genome shotgun (WGS) entry which is preliminary data.</text>
</comment>
<evidence type="ECO:0000313" key="2">
    <source>
        <dbReference type="EMBL" id="CAF0779450.1"/>
    </source>
</evidence>
<name>A0A8S2GUP9_9BILA</name>
<gene>
    <name evidence="2" type="ORF">OVA965_LOCUS3523</name>
    <name evidence="3" type="ORF">TMI583_LOCUS3522</name>
</gene>
<proteinExistence type="predicted"/>
<protein>
    <submittedName>
        <fullName evidence="3">Uncharacterized protein</fullName>
    </submittedName>
</protein>
<dbReference type="Proteomes" id="UP000682733">
    <property type="component" value="Unassembled WGS sequence"/>
</dbReference>
<evidence type="ECO:0000256" key="1">
    <source>
        <dbReference type="SAM" id="Phobius"/>
    </source>
</evidence>